<dbReference type="AlphaFoldDB" id="A0AAU7S6S0"/>
<keyword evidence="2" id="KW-0614">Plasmid</keyword>
<proteinExistence type="predicted"/>
<accession>A0AAU7S6S0</accession>
<gene>
    <name evidence="2" type="ORF">ABM479_35560</name>
</gene>
<sequence length="94" mass="10243">MPYIDFLGELERAGLSVRGFAELIGMNPNSITNYAKGELPQHIALVAVLVAEMAARGVDYRTAIAKVAPKKKPRGATRRGHFGGDRQTSLDFRS</sequence>
<feature type="compositionally biased region" description="Basic residues" evidence="1">
    <location>
        <begin position="69"/>
        <end position="81"/>
    </location>
</feature>
<geneLocation type="plasmid" evidence="2">
    <name>unnamed5</name>
</geneLocation>
<dbReference type="EMBL" id="CP157965">
    <property type="protein sequence ID" value="XBT98162.1"/>
    <property type="molecule type" value="Genomic_DNA"/>
</dbReference>
<dbReference type="GO" id="GO:0003677">
    <property type="term" value="F:DNA binding"/>
    <property type="evidence" value="ECO:0007669"/>
    <property type="project" value="InterPro"/>
</dbReference>
<organism evidence="2">
    <name type="scientific">Rhizobium sp. ZPR3</name>
    <dbReference type="NCBI Taxonomy" id="3158967"/>
    <lineage>
        <taxon>Bacteria</taxon>
        <taxon>Pseudomonadati</taxon>
        <taxon>Pseudomonadota</taxon>
        <taxon>Alphaproteobacteria</taxon>
        <taxon>Hyphomicrobiales</taxon>
        <taxon>Rhizobiaceae</taxon>
        <taxon>Rhizobium/Agrobacterium group</taxon>
        <taxon>Rhizobium</taxon>
    </lineage>
</organism>
<evidence type="ECO:0000256" key="1">
    <source>
        <dbReference type="SAM" id="MobiDB-lite"/>
    </source>
</evidence>
<evidence type="ECO:0000313" key="2">
    <source>
        <dbReference type="EMBL" id="XBT98162.1"/>
    </source>
</evidence>
<dbReference type="SUPFAM" id="SSF47413">
    <property type="entry name" value="lambda repressor-like DNA-binding domains"/>
    <property type="match status" value="1"/>
</dbReference>
<reference evidence="2" key="1">
    <citation type="submission" date="2024-06" db="EMBL/GenBank/DDBJ databases">
        <authorList>
            <person name="Li T."/>
            <person name="Gao R."/>
        </authorList>
    </citation>
    <scope>NUCLEOTIDE SEQUENCE</scope>
    <source>
        <strain evidence="2">ZPR3</strain>
        <plasmid evidence="2">unnamed5</plasmid>
    </source>
</reference>
<dbReference type="RefSeq" id="WP_349963473.1">
    <property type="nucleotide sequence ID" value="NZ_CP157965.1"/>
</dbReference>
<feature type="region of interest" description="Disordered" evidence="1">
    <location>
        <begin position="69"/>
        <end position="94"/>
    </location>
</feature>
<protein>
    <submittedName>
        <fullName evidence="2">XRE family transcriptional regulator</fullName>
    </submittedName>
</protein>
<name>A0AAU7S6S0_9HYPH</name>
<dbReference type="InterPro" id="IPR010982">
    <property type="entry name" value="Lambda_DNA-bd_dom_sf"/>
</dbReference>